<evidence type="ECO:0000313" key="4">
    <source>
        <dbReference type="Proteomes" id="UP000235786"/>
    </source>
</evidence>
<sequence>MSRWHNGSCSSPEVYINGDSTPCCRGCGGSAQTMLKVMEQTPPSSFPRTPPDEPAGNLNLKWPSTVPYVQTRPVGMIVPVNTSTTSASTDIEPGSQTTISTSPTYGETLTSDQFRLACLSAVDNEHTALFLHLNLEVYQDHNCPDYEATSYTWGGEDDDSSLCHPIYIGTYWDILLQTKNCWAMLKYLRPRRGIRMIWIDALCINQKNAAERGSKVAKMSQIYSQCSQVVLWLGSDLVLQDPGNYPRRYRLSGLGDSVPAHFHNQEDGYVSPQRKLNLAKLLERRYFSRIWVIQELILAPRILIPIRDLNFWADGTTVVNRQGSVARSWMETKAPWFQHLAKGALRTSDFFELIALASKSRATDDRDKLFGVLGLYTDKREEIIPRPDYSHSCQHVFIGFFAHCIINEHRYQLLSVAAGIKESHSGLSWVPEWKSQSSWEQIFQIPDKEYEDAEGFAEAAHSLVYTTSHYNHRLAWNGDRFDGAGDIKRLLYLTHEVPEKREAKIPYRHSVFKTHFWFRDAFIDTDTGAMSLNLTRLLSIQTTPSAVGLIRCSPSLPPGSYLYAFEPKAITKAMNSYVFIASTFKLDELVEPNDEIFILNPETSPLIYLILRPTADSRHSRLVAYCPFPLFQAHNPIDPTFSPIISKMGIVYIQRDLAEDLILISKALDQSLQSNIFLRYIYPGSLGKELLWDSKLWSLLPLLLAFARERDQMLKRKVTPPQYVDQPYGADYPMTIKLYFGMIPQQFRPQVVDDFVKFTFPGDEWKTSMINAGKDFSSFSGVVWERHKAGSTWTKLDTMAEHDMLTEFSWKNRKEKEFTIRCTFEEIYKQFESLAPTPLLELYGSGLLGVSDGEVEARLGAGPVNEDYFTPSPVRHVALQEFGTRYGVDGRTYQVHIL</sequence>
<dbReference type="InterPro" id="IPR010730">
    <property type="entry name" value="HET"/>
</dbReference>
<dbReference type="EMBL" id="KZ613969">
    <property type="protein sequence ID" value="PMD30108.1"/>
    <property type="molecule type" value="Genomic_DNA"/>
</dbReference>
<dbReference type="Pfam" id="PF06985">
    <property type="entry name" value="HET"/>
    <property type="match status" value="1"/>
</dbReference>
<dbReference type="PANTHER" id="PTHR24148">
    <property type="entry name" value="ANKYRIN REPEAT DOMAIN-CONTAINING PROTEIN 39 HOMOLOG-RELATED"/>
    <property type="match status" value="1"/>
</dbReference>
<dbReference type="AlphaFoldDB" id="A0A2J6QV28"/>
<protein>
    <submittedName>
        <fullName evidence="3">HET-domain-containing protein</fullName>
    </submittedName>
</protein>
<accession>A0A2J6QV28</accession>
<dbReference type="PANTHER" id="PTHR24148:SF81">
    <property type="entry name" value="HETEROKARYON INCOMPATIBILITY DOMAIN-CONTAINING PROTEIN"/>
    <property type="match status" value="1"/>
</dbReference>
<dbReference type="InterPro" id="IPR052895">
    <property type="entry name" value="HetReg/Transcr_Mod"/>
</dbReference>
<proteinExistence type="predicted"/>
<feature type="region of interest" description="Disordered" evidence="1">
    <location>
        <begin position="85"/>
        <end position="104"/>
    </location>
</feature>
<gene>
    <name evidence="3" type="ORF">L207DRAFT_573816</name>
</gene>
<dbReference type="STRING" id="1149755.A0A2J6QV28"/>
<reference evidence="3 4" key="1">
    <citation type="submission" date="2016-04" db="EMBL/GenBank/DDBJ databases">
        <title>A degradative enzymes factory behind the ericoid mycorrhizal symbiosis.</title>
        <authorList>
            <consortium name="DOE Joint Genome Institute"/>
            <person name="Martino E."/>
            <person name="Morin E."/>
            <person name="Grelet G."/>
            <person name="Kuo A."/>
            <person name="Kohler A."/>
            <person name="Daghino S."/>
            <person name="Barry K."/>
            <person name="Choi C."/>
            <person name="Cichocki N."/>
            <person name="Clum A."/>
            <person name="Copeland A."/>
            <person name="Hainaut M."/>
            <person name="Haridas S."/>
            <person name="Labutti K."/>
            <person name="Lindquist E."/>
            <person name="Lipzen A."/>
            <person name="Khouja H.-R."/>
            <person name="Murat C."/>
            <person name="Ohm R."/>
            <person name="Olson A."/>
            <person name="Spatafora J."/>
            <person name="Veneault-Fourrey C."/>
            <person name="Henrissat B."/>
            <person name="Grigoriev I."/>
            <person name="Martin F."/>
            <person name="Perotto S."/>
        </authorList>
    </citation>
    <scope>NUCLEOTIDE SEQUENCE [LARGE SCALE GENOMIC DNA]</scope>
    <source>
        <strain evidence="3 4">F</strain>
    </source>
</reference>
<feature type="domain" description="Heterokaryon incompatibility" evidence="2">
    <location>
        <begin position="146"/>
        <end position="295"/>
    </location>
</feature>
<organism evidence="3 4">
    <name type="scientific">Hyaloscypha variabilis (strain UAMH 11265 / GT02V1 / F)</name>
    <name type="common">Meliniomyces variabilis</name>
    <dbReference type="NCBI Taxonomy" id="1149755"/>
    <lineage>
        <taxon>Eukaryota</taxon>
        <taxon>Fungi</taxon>
        <taxon>Dikarya</taxon>
        <taxon>Ascomycota</taxon>
        <taxon>Pezizomycotina</taxon>
        <taxon>Leotiomycetes</taxon>
        <taxon>Helotiales</taxon>
        <taxon>Hyaloscyphaceae</taxon>
        <taxon>Hyaloscypha</taxon>
        <taxon>Hyaloscypha variabilis</taxon>
    </lineage>
</organism>
<dbReference type="OrthoDB" id="2157530at2759"/>
<evidence type="ECO:0000256" key="1">
    <source>
        <dbReference type="SAM" id="MobiDB-lite"/>
    </source>
</evidence>
<dbReference type="Proteomes" id="UP000235786">
    <property type="component" value="Unassembled WGS sequence"/>
</dbReference>
<keyword evidence="4" id="KW-1185">Reference proteome</keyword>
<evidence type="ECO:0000259" key="2">
    <source>
        <dbReference type="Pfam" id="PF06985"/>
    </source>
</evidence>
<evidence type="ECO:0000313" key="3">
    <source>
        <dbReference type="EMBL" id="PMD30108.1"/>
    </source>
</evidence>
<name>A0A2J6QV28_HYAVF</name>